<dbReference type="EMBL" id="KV745038">
    <property type="protein sequence ID" value="OCK78818.1"/>
    <property type="molecule type" value="Genomic_DNA"/>
</dbReference>
<accession>A0A8E2E7M4</accession>
<sequence length="180" mass="20614">MEMVHMISKCSQPNRFKDSSTRHPLGRVRCATCKEPASQKSTFSKNALTRLKKNDYMISVSAGRHLTSIFGHVCCRSGRSWKRTPEKMGHPSRSFLQTVRDTVQETIGRQPKPRESFVLRFVRPDEACSCTHRCCVHCLEFQLPGDEKENEWLIGYVHTADAAASLPKVTQELRREALRH</sequence>
<dbReference type="AlphaFoldDB" id="A0A8E2E7M4"/>
<dbReference type="Proteomes" id="UP000250266">
    <property type="component" value="Unassembled WGS sequence"/>
</dbReference>
<organism evidence="1 2">
    <name type="scientific">Lepidopterella palustris CBS 459.81</name>
    <dbReference type="NCBI Taxonomy" id="1314670"/>
    <lineage>
        <taxon>Eukaryota</taxon>
        <taxon>Fungi</taxon>
        <taxon>Dikarya</taxon>
        <taxon>Ascomycota</taxon>
        <taxon>Pezizomycotina</taxon>
        <taxon>Dothideomycetes</taxon>
        <taxon>Pleosporomycetidae</taxon>
        <taxon>Mytilinidiales</taxon>
        <taxon>Argynnaceae</taxon>
        <taxon>Lepidopterella</taxon>
    </lineage>
</organism>
<protein>
    <submittedName>
        <fullName evidence="1">Uncharacterized protein</fullName>
    </submittedName>
</protein>
<proteinExistence type="predicted"/>
<name>A0A8E2E7M4_9PEZI</name>
<evidence type="ECO:0000313" key="1">
    <source>
        <dbReference type="EMBL" id="OCK78818.1"/>
    </source>
</evidence>
<reference evidence="1 2" key="1">
    <citation type="journal article" date="2016" name="Nat. Commun.">
        <title>Ectomycorrhizal ecology is imprinted in the genome of the dominant symbiotic fungus Cenococcum geophilum.</title>
        <authorList>
            <consortium name="DOE Joint Genome Institute"/>
            <person name="Peter M."/>
            <person name="Kohler A."/>
            <person name="Ohm R.A."/>
            <person name="Kuo A."/>
            <person name="Krutzmann J."/>
            <person name="Morin E."/>
            <person name="Arend M."/>
            <person name="Barry K.W."/>
            <person name="Binder M."/>
            <person name="Choi C."/>
            <person name="Clum A."/>
            <person name="Copeland A."/>
            <person name="Grisel N."/>
            <person name="Haridas S."/>
            <person name="Kipfer T."/>
            <person name="LaButti K."/>
            <person name="Lindquist E."/>
            <person name="Lipzen A."/>
            <person name="Maire R."/>
            <person name="Meier B."/>
            <person name="Mihaltcheva S."/>
            <person name="Molinier V."/>
            <person name="Murat C."/>
            <person name="Poggeler S."/>
            <person name="Quandt C.A."/>
            <person name="Sperisen C."/>
            <person name="Tritt A."/>
            <person name="Tisserant E."/>
            <person name="Crous P.W."/>
            <person name="Henrissat B."/>
            <person name="Nehls U."/>
            <person name="Egli S."/>
            <person name="Spatafora J.W."/>
            <person name="Grigoriev I.V."/>
            <person name="Martin F.M."/>
        </authorList>
    </citation>
    <scope>NUCLEOTIDE SEQUENCE [LARGE SCALE GENOMIC DNA]</scope>
    <source>
        <strain evidence="1 2">CBS 459.81</strain>
    </source>
</reference>
<evidence type="ECO:0000313" key="2">
    <source>
        <dbReference type="Proteomes" id="UP000250266"/>
    </source>
</evidence>
<gene>
    <name evidence="1" type="ORF">K432DRAFT_394440</name>
</gene>
<keyword evidence="2" id="KW-1185">Reference proteome</keyword>